<protein>
    <recommendedName>
        <fullName evidence="4">DoxX family protein</fullName>
    </recommendedName>
</protein>
<keyword evidence="3" id="KW-1185">Reference proteome</keyword>
<sequence length="148" mass="16304">MTRFHRYTTHALRTLFGAFFVFSGLNHIFAFWQPPAPHTTAGHAFLAGLGASGFIVPLLGVLFTYAGVALIARRMVALALLLLAAPIVVIFGYHFVTEGESFGIHWVLMAIYLWLAWEQRATWAALFAADARTNTTTPAEPSPLRPAF</sequence>
<evidence type="ECO:0000256" key="1">
    <source>
        <dbReference type="SAM" id="Phobius"/>
    </source>
</evidence>
<dbReference type="Proteomes" id="UP000033651">
    <property type="component" value="Unassembled WGS sequence"/>
</dbReference>
<evidence type="ECO:0000313" key="2">
    <source>
        <dbReference type="EMBL" id="KJV27785.1"/>
    </source>
</evidence>
<keyword evidence="1" id="KW-0472">Membrane</keyword>
<evidence type="ECO:0008006" key="4">
    <source>
        <dbReference type="Google" id="ProtNLM"/>
    </source>
</evidence>
<accession>A0A0F3K935</accession>
<dbReference type="EMBL" id="JZRB01000046">
    <property type="protein sequence ID" value="KJV27785.1"/>
    <property type="molecule type" value="Genomic_DNA"/>
</dbReference>
<gene>
    <name evidence="2" type="ORF">VI08_17625</name>
</gene>
<name>A0A0F3K935_9GAMM</name>
<dbReference type="PATRIC" id="fig|345309.4.peg.3308"/>
<keyword evidence="1" id="KW-1133">Transmembrane helix</keyword>
<keyword evidence="1" id="KW-0812">Transmembrane</keyword>
<organism evidence="2 3">
    <name type="scientific">Luteibacter yeojuensis</name>
    <dbReference type="NCBI Taxonomy" id="345309"/>
    <lineage>
        <taxon>Bacteria</taxon>
        <taxon>Pseudomonadati</taxon>
        <taxon>Pseudomonadota</taxon>
        <taxon>Gammaproteobacteria</taxon>
        <taxon>Lysobacterales</taxon>
        <taxon>Rhodanobacteraceae</taxon>
        <taxon>Luteibacter</taxon>
    </lineage>
</organism>
<proteinExistence type="predicted"/>
<evidence type="ECO:0000313" key="3">
    <source>
        <dbReference type="Proteomes" id="UP000033651"/>
    </source>
</evidence>
<comment type="caution">
    <text evidence="2">The sequence shown here is derived from an EMBL/GenBank/DDBJ whole genome shotgun (WGS) entry which is preliminary data.</text>
</comment>
<feature type="transmembrane region" description="Helical" evidence="1">
    <location>
        <begin position="75"/>
        <end position="96"/>
    </location>
</feature>
<feature type="transmembrane region" description="Helical" evidence="1">
    <location>
        <begin position="12"/>
        <end position="32"/>
    </location>
</feature>
<dbReference type="AlphaFoldDB" id="A0A0F3K935"/>
<dbReference type="RefSeq" id="WP_045830939.1">
    <property type="nucleotide sequence ID" value="NZ_JZRB01000046.1"/>
</dbReference>
<dbReference type="OrthoDB" id="5954610at2"/>
<feature type="transmembrane region" description="Helical" evidence="1">
    <location>
        <begin position="102"/>
        <end position="117"/>
    </location>
</feature>
<feature type="transmembrane region" description="Helical" evidence="1">
    <location>
        <begin position="44"/>
        <end position="68"/>
    </location>
</feature>
<reference evidence="2 3" key="1">
    <citation type="submission" date="2015-03" db="EMBL/GenBank/DDBJ databases">
        <title>Draft genome sequence of Luteibacter yeojuensis strain SU11.</title>
        <authorList>
            <person name="Sulaiman J."/>
            <person name="Priya K."/>
            <person name="Chan K.-G."/>
        </authorList>
    </citation>
    <scope>NUCLEOTIDE SEQUENCE [LARGE SCALE GENOMIC DNA]</scope>
    <source>
        <strain evidence="2 3">SU11</strain>
    </source>
</reference>